<dbReference type="EMBL" id="SMBI01000007">
    <property type="protein sequence ID" value="TCU23344.1"/>
    <property type="molecule type" value="Genomic_DNA"/>
</dbReference>
<dbReference type="Gene3D" id="3.40.50.1000">
    <property type="entry name" value="HAD superfamily/HAD-like"/>
    <property type="match status" value="2"/>
</dbReference>
<dbReference type="RefSeq" id="WP_077976980.1">
    <property type="nucleotide sequence ID" value="NZ_CP088091.1"/>
</dbReference>
<dbReference type="SUPFAM" id="SSF56784">
    <property type="entry name" value="HAD-like"/>
    <property type="match status" value="1"/>
</dbReference>
<name>A0A1S9GZJ6_9HYPH</name>
<organism evidence="2 3">
    <name type="scientific">Rhizobium laguerreae</name>
    <dbReference type="NCBI Taxonomy" id="1076926"/>
    <lineage>
        <taxon>Bacteria</taxon>
        <taxon>Pseudomonadati</taxon>
        <taxon>Pseudomonadota</taxon>
        <taxon>Alphaproteobacteria</taxon>
        <taxon>Hyphomicrobiales</taxon>
        <taxon>Rhizobiaceae</taxon>
        <taxon>Rhizobium/Agrobacterium group</taxon>
        <taxon>Rhizobium</taxon>
    </lineage>
</organism>
<dbReference type="PANTHER" id="PTHR10000:SF8">
    <property type="entry name" value="HAD SUPERFAMILY HYDROLASE-LIKE, TYPE 3"/>
    <property type="match status" value="1"/>
</dbReference>
<protein>
    <submittedName>
        <fullName evidence="2">Uncharacterized protein</fullName>
    </submittedName>
</protein>
<evidence type="ECO:0000313" key="1">
    <source>
        <dbReference type="EMBL" id="MBB3164139.1"/>
    </source>
</evidence>
<dbReference type="GO" id="GO:0005829">
    <property type="term" value="C:cytosol"/>
    <property type="evidence" value="ECO:0007669"/>
    <property type="project" value="TreeGrafter"/>
</dbReference>
<proteinExistence type="predicted"/>
<reference evidence="2 3" key="1">
    <citation type="submission" date="2019-03" db="EMBL/GenBank/DDBJ databases">
        <title>Genomic Encyclopedia of Type Strains, Phase IV (KMG-V): Genome sequencing to study the core and pangenomes of soil and plant-associated prokaryotes.</title>
        <authorList>
            <person name="Whitman W."/>
        </authorList>
    </citation>
    <scope>NUCLEOTIDE SEQUENCE [LARGE SCALE GENOMIC DNA]</scope>
    <source>
        <strain evidence="2 3">FB403</strain>
    </source>
</reference>
<dbReference type="GO" id="GO:0000287">
    <property type="term" value="F:magnesium ion binding"/>
    <property type="evidence" value="ECO:0007669"/>
    <property type="project" value="TreeGrafter"/>
</dbReference>
<dbReference type="Proteomes" id="UP000542811">
    <property type="component" value="Unassembled WGS sequence"/>
</dbReference>
<dbReference type="NCBIfam" id="TIGR01484">
    <property type="entry name" value="HAD-SF-IIB"/>
    <property type="match status" value="1"/>
</dbReference>
<comment type="caution">
    <text evidence="2">The sequence shown here is derived from an EMBL/GenBank/DDBJ whole genome shotgun (WGS) entry which is preliminary data.</text>
</comment>
<dbReference type="PANTHER" id="PTHR10000">
    <property type="entry name" value="PHOSPHOSERINE PHOSPHATASE"/>
    <property type="match status" value="1"/>
</dbReference>
<dbReference type="GO" id="GO:0016791">
    <property type="term" value="F:phosphatase activity"/>
    <property type="evidence" value="ECO:0007669"/>
    <property type="project" value="TreeGrafter"/>
</dbReference>
<reference evidence="1 4" key="2">
    <citation type="submission" date="2020-08" db="EMBL/GenBank/DDBJ databases">
        <title>Genomic Encyclopedia of Type Strains, Phase III (KMG-III): the genomes of soil and plant-associated and newly described type strains.</title>
        <authorList>
            <person name="Whitman W."/>
        </authorList>
    </citation>
    <scope>NUCLEOTIDE SEQUENCE [LARGE SCALE GENOMIC DNA]</scope>
    <source>
        <strain evidence="1 4">CECT 8280</strain>
    </source>
</reference>
<dbReference type="Proteomes" id="UP000295021">
    <property type="component" value="Unassembled WGS sequence"/>
</dbReference>
<evidence type="ECO:0000313" key="4">
    <source>
        <dbReference type="Proteomes" id="UP000542811"/>
    </source>
</evidence>
<dbReference type="InterPro" id="IPR023214">
    <property type="entry name" value="HAD_sf"/>
</dbReference>
<dbReference type="InterPro" id="IPR036412">
    <property type="entry name" value="HAD-like_sf"/>
</dbReference>
<dbReference type="AlphaFoldDB" id="A0A1S9GZJ6"/>
<gene>
    <name evidence="2" type="ORF">EV131_10791</name>
    <name evidence="1" type="ORF">FHS25_004634</name>
</gene>
<keyword evidence="4" id="KW-1185">Reference proteome</keyword>
<sequence>MSYVDLAPSARELRDVRYLFTDIDDTLTTEGKLLPRTYEALWDLSRAGIAVVPVTGGSAGWCEHIVRAWPVAAVIGESGAYCVTRRGGEVVFDYWEDATLQAERQRRHLQAIKGVISQKSRAFRIAHDQVFRLADVAIDIQGHDPQDVDDLASSIRAMDGTVAISSIHINTWLGEYNKRSMSERVLTEMFGVDPDETAAVTAFVGDSRNDAPMFGFIRNSFGVNNIIPVLSQLQYAPKWVSSQPAGLGFADIAQTILDAAGAGSETSRQLLTEPAVMPARK</sequence>
<evidence type="ECO:0000313" key="3">
    <source>
        <dbReference type="Proteomes" id="UP000295021"/>
    </source>
</evidence>
<dbReference type="InterPro" id="IPR006379">
    <property type="entry name" value="HAD-SF_hydro_IIB"/>
</dbReference>
<accession>A0A1S9GZJ6</accession>
<evidence type="ECO:0000313" key="2">
    <source>
        <dbReference type="EMBL" id="TCU23344.1"/>
    </source>
</evidence>
<dbReference type="EMBL" id="JACHXX010000006">
    <property type="protein sequence ID" value="MBB3164139.1"/>
    <property type="molecule type" value="Genomic_DNA"/>
</dbReference>